<dbReference type="InterPro" id="IPR001878">
    <property type="entry name" value="Znf_CCHC"/>
</dbReference>
<reference evidence="4" key="1">
    <citation type="submission" date="2017-05" db="UniProtKB">
        <authorList>
            <consortium name="EnsemblMetazoa"/>
        </authorList>
    </citation>
    <scope>IDENTIFICATION</scope>
</reference>
<dbReference type="Gene3D" id="4.10.60.10">
    <property type="entry name" value="Zinc finger, CCHC-type"/>
    <property type="match status" value="1"/>
</dbReference>
<dbReference type="eggNOG" id="KOG0017">
    <property type="taxonomic scope" value="Eukaryota"/>
</dbReference>
<dbReference type="InterPro" id="IPR036875">
    <property type="entry name" value="Znf_CCHC_sf"/>
</dbReference>
<dbReference type="Pfam" id="PF22936">
    <property type="entry name" value="Pol_BBD"/>
    <property type="match status" value="1"/>
</dbReference>
<dbReference type="AlphaFoldDB" id="A0A1X7UUR0"/>
<feature type="compositionally biased region" description="Polar residues" evidence="2">
    <location>
        <begin position="79"/>
        <end position="88"/>
    </location>
</feature>
<evidence type="ECO:0000313" key="4">
    <source>
        <dbReference type="EnsemblMetazoa" id="Aqu2.1.31715_001"/>
    </source>
</evidence>
<sequence>MCEDAKAACDALKGHLQQDSSALIHEQESKPSGAWEQDAGRALTGRNHQRRGGNPRKKVCYLCGEPGHFRTDCPKNRQTHNAHPQISSAKPKHKVKHTYANAEEECNEDSFDEEFCNNESQPDNEDLIVDSGASSHMTRSRKVLINYEEFSKPQTVSLGDGCTVEEIGKGDIYLMMIFRSSDPKKVKGCNALYVPKLACNLLSVRAVISKGNTVKFGDTRCWIRNKIGGLVGIAQIRDKLFHFHCKTVTQEHVAALSVESKVGSKINLWHQ</sequence>
<dbReference type="InParanoid" id="A0A1X7UUR0"/>
<dbReference type="SUPFAM" id="SSF57756">
    <property type="entry name" value="Retrovirus zinc finger-like domains"/>
    <property type="match status" value="1"/>
</dbReference>
<evidence type="ECO:0000256" key="2">
    <source>
        <dbReference type="SAM" id="MobiDB-lite"/>
    </source>
</evidence>
<evidence type="ECO:0000256" key="1">
    <source>
        <dbReference type="PROSITE-ProRule" id="PRU00047"/>
    </source>
</evidence>
<feature type="region of interest" description="Disordered" evidence="2">
    <location>
        <begin position="72"/>
        <end position="95"/>
    </location>
</feature>
<dbReference type="SMART" id="SM00343">
    <property type="entry name" value="ZnF_C2HC"/>
    <property type="match status" value="1"/>
</dbReference>
<keyword evidence="1" id="KW-0479">Metal-binding</keyword>
<dbReference type="GO" id="GO:0008270">
    <property type="term" value="F:zinc ion binding"/>
    <property type="evidence" value="ECO:0007669"/>
    <property type="project" value="UniProtKB-KW"/>
</dbReference>
<dbReference type="GO" id="GO:0003676">
    <property type="term" value="F:nucleic acid binding"/>
    <property type="evidence" value="ECO:0007669"/>
    <property type="project" value="InterPro"/>
</dbReference>
<proteinExistence type="predicted"/>
<dbReference type="STRING" id="400682.A0A1X7UUR0"/>
<keyword evidence="1" id="KW-0862">Zinc</keyword>
<feature type="domain" description="CCHC-type" evidence="3">
    <location>
        <begin position="60"/>
        <end position="75"/>
    </location>
</feature>
<keyword evidence="1" id="KW-0863">Zinc-finger</keyword>
<dbReference type="InterPro" id="IPR054722">
    <property type="entry name" value="PolX-like_BBD"/>
</dbReference>
<protein>
    <recommendedName>
        <fullName evidence="3">CCHC-type domain-containing protein</fullName>
    </recommendedName>
</protein>
<organism evidence="4">
    <name type="scientific">Amphimedon queenslandica</name>
    <name type="common">Sponge</name>
    <dbReference type="NCBI Taxonomy" id="400682"/>
    <lineage>
        <taxon>Eukaryota</taxon>
        <taxon>Metazoa</taxon>
        <taxon>Porifera</taxon>
        <taxon>Demospongiae</taxon>
        <taxon>Heteroscleromorpha</taxon>
        <taxon>Haplosclerida</taxon>
        <taxon>Niphatidae</taxon>
        <taxon>Amphimedon</taxon>
    </lineage>
</organism>
<accession>A0A1X7UUR0</accession>
<dbReference type="EnsemblMetazoa" id="Aqu2.1.31715_001">
    <property type="protein sequence ID" value="Aqu2.1.31715_001"/>
    <property type="gene ID" value="Aqu2.1.31715"/>
</dbReference>
<evidence type="ECO:0000259" key="3">
    <source>
        <dbReference type="PROSITE" id="PS50158"/>
    </source>
</evidence>
<dbReference type="Pfam" id="PF00098">
    <property type="entry name" value="zf-CCHC"/>
    <property type="match status" value="1"/>
</dbReference>
<dbReference type="PROSITE" id="PS50158">
    <property type="entry name" value="ZF_CCHC"/>
    <property type="match status" value="1"/>
</dbReference>
<dbReference type="OMA" id="MCEDAKA"/>
<name>A0A1X7UUR0_AMPQE</name>